<dbReference type="Pfam" id="PF00348">
    <property type="entry name" value="polyprenyl_synt"/>
    <property type="match status" value="1"/>
</dbReference>
<keyword evidence="3" id="KW-0808">Transferase</keyword>
<evidence type="ECO:0000313" key="6">
    <source>
        <dbReference type="EMBL" id="SVC55012.1"/>
    </source>
</evidence>
<keyword evidence="5" id="KW-0460">Magnesium</keyword>
<dbReference type="InterPro" id="IPR033749">
    <property type="entry name" value="Polyprenyl_synt_CS"/>
</dbReference>
<evidence type="ECO:0000256" key="3">
    <source>
        <dbReference type="ARBA" id="ARBA00022679"/>
    </source>
</evidence>
<dbReference type="PANTHER" id="PTHR12001:SF85">
    <property type="entry name" value="SHORT CHAIN ISOPRENYL DIPHOSPHATE SYNTHASE"/>
    <property type="match status" value="1"/>
</dbReference>
<evidence type="ECO:0000256" key="4">
    <source>
        <dbReference type="ARBA" id="ARBA00022723"/>
    </source>
</evidence>
<dbReference type="EMBL" id="UINC01097368">
    <property type="protein sequence ID" value="SVC55012.1"/>
    <property type="molecule type" value="Genomic_DNA"/>
</dbReference>
<sequence length="285" mass="32484">MKVLYRKNLESNLIANYSEYVKKINSALDTELDLYSKSEFKEPLKYALGKGKRIRPIILLLSSECVGKINDNALALACAIEFLHTESIIHDDIIDNETVRRRKDPFYIKYGYNTSVLTGDFVLGLILNIASRINHQKITKNLATAAMLMSEGEIIETRLETSEDVTFNDYLKVIEYKTAIAFETACRLGAIIAGGTDKEIEYLASYGKNVGIAYQIRDDLHDWKNEDKLFNFIIKKSTDPRDVFNHMDELQKEYSELALSSIRKLNDCNAKNSLETLVMLTKTKV</sequence>
<proteinExistence type="inferred from homology"/>
<dbReference type="GO" id="GO:0004659">
    <property type="term" value="F:prenyltransferase activity"/>
    <property type="evidence" value="ECO:0007669"/>
    <property type="project" value="InterPro"/>
</dbReference>
<organism evidence="6">
    <name type="scientific">marine metagenome</name>
    <dbReference type="NCBI Taxonomy" id="408172"/>
    <lineage>
        <taxon>unclassified sequences</taxon>
        <taxon>metagenomes</taxon>
        <taxon>ecological metagenomes</taxon>
    </lineage>
</organism>
<dbReference type="InterPro" id="IPR008949">
    <property type="entry name" value="Isoprenoid_synthase_dom_sf"/>
</dbReference>
<gene>
    <name evidence="6" type="ORF">METZ01_LOCUS307866</name>
</gene>
<dbReference type="SUPFAM" id="SSF48576">
    <property type="entry name" value="Terpenoid synthases"/>
    <property type="match status" value="1"/>
</dbReference>
<dbReference type="SFLD" id="SFLDS00005">
    <property type="entry name" value="Isoprenoid_Synthase_Type_I"/>
    <property type="match status" value="1"/>
</dbReference>
<dbReference type="GO" id="GO:0046872">
    <property type="term" value="F:metal ion binding"/>
    <property type="evidence" value="ECO:0007669"/>
    <property type="project" value="UniProtKB-KW"/>
</dbReference>
<name>A0A382N5F3_9ZZZZ</name>
<dbReference type="InterPro" id="IPR000092">
    <property type="entry name" value="Polyprenyl_synt"/>
</dbReference>
<evidence type="ECO:0000256" key="1">
    <source>
        <dbReference type="ARBA" id="ARBA00001946"/>
    </source>
</evidence>
<protein>
    <recommendedName>
        <fullName evidence="7">Polyprenyl synthetase</fullName>
    </recommendedName>
</protein>
<comment type="similarity">
    <text evidence="2">Belongs to the FPP/GGPP synthase family.</text>
</comment>
<dbReference type="AlphaFoldDB" id="A0A382N5F3"/>
<dbReference type="GO" id="GO:0008299">
    <property type="term" value="P:isoprenoid biosynthetic process"/>
    <property type="evidence" value="ECO:0007669"/>
    <property type="project" value="InterPro"/>
</dbReference>
<comment type="cofactor">
    <cofactor evidence="1">
        <name>Mg(2+)</name>
        <dbReference type="ChEBI" id="CHEBI:18420"/>
    </cofactor>
</comment>
<evidence type="ECO:0000256" key="2">
    <source>
        <dbReference type="ARBA" id="ARBA00006706"/>
    </source>
</evidence>
<dbReference type="CDD" id="cd00685">
    <property type="entry name" value="Trans_IPPS_HT"/>
    <property type="match status" value="1"/>
</dbReference>
<dbReference type="Gene3D" id="1.10.600.10">
    <property type="entry name" value="Farnesyl Diphosphate Synthase"/>
    <property type="match status" value="1"/>
</dbReference>
<keyword evidence="4" id="KW-0479">Metal-binding</keyword>
<dbReference type="PANTHER" id="PTHR12001">
    <property type="entry name" value="GERANYLGERANYL PYROPHOSPHATE SYNTHASE"/>
    <property type="match status" value="1"/>
</dbReference>
<accession>A0A382N5F3</accession>
<reference evidence="6" key="1">
    <citation type="submission" date="2018-05" db="EMBL/GenBank/DDBJ databases">
        <authorList>
            <person name="Lanie J.A."/>
            <person name="Ng W.-L."/>
            <person name="Kazmierczak K.M."/>
            <person name="Andrzejewski T.M."/>
            <person name="Davidsen T.M."/>
            <person name="Wayne K.J."/>
            <person name="Tettelin H."/>
            <person name="Glass J.I."/>
            <person name="Rusch D."/>
            <person name="Podicherti R."/>
            <person name="Tsui H.-C.T."/>
            <person name="Winkler M.E."/>
        </authorList>
    </citation>
    <scope>NUCLEOTIDE SEQUENCE</scope>
</reference>
<evidence type="ECO:0000256" key="5">
    <source>
        <dbReference type="ARBA" id="ARBA00022842"/>
    </source>
</evidence>
<evidence type="ECO:0008006" key="7">
    <source>
        <dbReference type="Google" id="ProtNLM"/>
    </source>
</evidence>
<dbReference type="PROSITE" id="PS00444">
    <property type="entry name" value="POLYPRENYL_SYNTHASE_2"/>
    <property type="match status" value="1"/>
</dbReference>